<name>A0AA97JKF4_EUBMA</name>
<comment type="similarity">
    <text evidence="3">Belongs to the cytochrome P450 family.</text>
</comment>
<comment type="subcellular location">
    <subcellularLocation>
        <location evidence="2">Membrane</location>
    </subcellularLocation>
</comment>
<keyword evidence="8" id="KW-0472">Membrane</keyword>
<dbReference type="Pfam" id="PF00067">
    <property type="entry name" value="p450"/>
    <property type="match status" value="1"/>
</dbReference>
<proteinExistence type="inferred from homology"/>
<feature type="binding site" description="axial binding residue" evidence="9">
    <location>
        <position position="438"/>
    </location>
    <ligand>
        <name>heme</name>
        <dbReference type="ChEBI" id="CHEBI:30413"/>
    </ligand>
    <ligandPart>
        <name>Fe</name>
        <dbReference type="ChEBI" id="CHEBI:18248"/>
    </ligandPart>
</feature>
<evidence type="ECO:0000256" key="3">
    <source>
        <dbReference type="ARBA" id="ARBA00010617"/>
    </source>
</evidence>
<dbReference type="GO" id="GO:0005506">
    <property type="term" value="F:iron ion binding"/>
    <property type="evidence" value="ECO:0007669"/>
    <property type="project" value="InterPro"/>
</dbReference>
<evidence type="ECO:0000256" key="4">
    <source>
        <dbReference type="ARBA" id="ARBA00022723"/>
    </source>
</evidence>
<keyword evidence="9" id="KW-0349">Heme</keyword>
<keyword evidence="10" id="KW-0732">Signal</keyword>
<dbReference type="AlphaFoldDB" id="A0AA97JKF4"/>
<gene>
    <name evidence="12" type="primary">LOC129332403</name>
</gene>
<evidence type="ECO:0000256" key="2">
    <source>
        <dbReference type="ARBA" id="ARBA00004370"/>
    </source>
</evidence>
<evidence type="ECO:0000256" key="8">
    <source>
        <dbReference type="ARBA" id="ARBA00023136"/>
    </source>
</evidence>
<dbReference type="GO" id="GO:0005737">
    <property type="term" value="C:cytoplasm"/>
    <property type="evidence" value="ECO:0007669"/>
    <property type="project" value="TreeGrafter"/>
</dbReference>
<feature type="chain" id="PRO_5041741765" evidence="10">
    <location>
        <begin position="26"/>
        <end position="509"/>
    </location>
</feature>
<organism evidence="11 12">
    <name type="scientific">Eublepharis macularius</name>
    <name type="common">Leopard gecko</name>
    <name type="synonym">Cyrtodactylus macularius</name>
    <dbReference type="NCBI Taxonomy" id="481883"/>
    <lineage>
        <taxon>Eukaryota</taxon>
        <taxon>Metazoa</taxon>
        <taxon>Chordata</taxon>
        <taxon>Craniata</taxon>
        <taxon>Vertebrata</taxon>
        <taxon>Euteleostomi</taxon>
        <taxon>Lepidosauria</taxon>
        <taxon>Squamata</taxon>
        <taxon>Bifurcata</taxon>
        <taxon>Gekkota</taxon>
        <taxon>Eublepharidae</taxon>
        <taxon>Eublepharinae</taxon>
        <taxon>Eublepharis</taxon>
    </lineage>
</organism>
<reference evidence="12" key="1">
    <citation type="submission" date="2025-08" db="UniProtKB">
        <authorList>
            <consortium name="RefSeq"/>
        </authorList>
    </citation>
    <scope>IDENTIFICATION</scope>
    <source>
        <tissue evidence="12">Blood</tissue>
    </source>
</reference>
<evidence type="ECO:0000256" key="5">
    <source>
        <dbReference type="ARBA" id="ARBA00023002"/>
    </source>
</evidence>
<evidence type="ECO:0000256" key="1">
    <source>
        <dbReference type="ARBA" id="ARBA00001971"/>
    </source>
</evidence>
<accession>A0AA97JKF4</accession>
<keyword evidence="4 9" id="KW-0479">Metal-binding</keyword>
<dbReference type="KEGG" id="emc:129332403"/>
<dbReference type="GO" id="GO:0016712">
    <property type="term" value="F:oxidoreductase activity, acting on paired donors, with incorporation or reduction of molecular oxygen, reduced flavin or flavoprotein as one donor, and incorporation of one atom of oxygen"/>
    <property type="evidence" value="ECO:0007669"/>
    <property type="project" value="TreeGrafter"/>
</dbReference>
<keyword evidence="11" id="KW-1185">Reference proteome</keyword>
<dbReference type="GeneID" id="129332403"/>
<dbReference type="FunFam" id="1.10.630.10:FF:000004">
    <property type="entry name" value="cytochrome P450 2D15 isoform X1"/>
    <property type="match status" value="1"/>
</dbReference>
<dbReference type="Proteomes" id="UP001190640">
    <property type="component" value="Chromosome 6"/>
</dbReference>
<feature type="signal peptide" evidence="10">
    <location>
        <begin position="1"/>
        <end position="25"/>
    </location>
</feature>
<evidence type="ECO:0000256" key="10">
    <source>
        <dbReference type="SAM" id="SignalP"/>
    </source>
</evidence>
<dbReference type="PANTHER" id="PTHR24300:SF134">
    <property type="entry name" value="CYTOCHROME P450, FAMILY 2, SUBFAMILY AB, POLYPEPTIDE 2-RELATED"/>
    <property type="match status" value="1"/>
</dbReference>
<dbReference type="RefSeq" id="XP_054839475.1">
    <property type="nucleotide sequence ID" value="XM_054983500.1"/>
</dbReference>
<dbReference type="PANTHER" id="PTHR24300">
    <property type="entry name" value="CYTOCHROME P450 508A4-RELATED"/>
    <property type="match status" value="1"/>
</dbReference>
<keyword evidence="6 9" id="KW-0408">Iron</keyword>
<comment type="cofactor">
    <cofactor evidence="1 9">
        <name>heme</name>
        <dbReference type="ChEBI" id="CHEBI:30413"/>
    </cofactor>
</comment>
<dbReference type="InterPro" id="IPR002401">
    <property type="entry name" value="Cyt_P450_E_grp-I"/>
</dbReference>
<evidence type="ECO:0000256" key="7">
    <source>
        <dbReference type="ARBA" id="ARBA00023033"/>
    </source>
</evidence>
<dbReference type="PRINTS" id="PR00463">
    <property type="entry name" value="EP450I"/>
</dbReference>
<dbReference type="GO" id="GO:0006082">
    <property type="term" value="P:organic acid metabolic process"/>
    <property type="evidence" value="ECO:0007669"/>
    <property type="project" value="TreeGrafter"/>
</dbReference>
<keyword evidence="7" id="KW-0503">Monooxygenase</keyword>
<dbReference type="GO" id="GO:0006805">
    <property type="term" value="P:xenobiotic metabolic process"/>
    <property type="evidence" value="ECO:0007669"/>
    <property type="project" value="TreeGrafter"/>
</dbReference>
<evidence type="ECO:0000313" key="12">
    <source>
        <dbReference type="RefSeq" id="XP_054839475.1"/>
    </source>
</evidence>
<sequence length="509" mass="58159">MWIPATLISVLACLLIMHFLKQCWSHKNYPPGPLRLPLIGSIWRIIPNFSQDTFIKLAKQYGNIYTIWAGSLPVVVLSGIETVKEGVVKHSEYFDERPETPFFKALGNENGIGLSNGHTWKQQRKFAILILRKLGLGKKGIEHKIEEEAHQLVETFARAKGQPLDPSSPVSNSVTNVICSLIFGQRFSLKDEEFIKLKDALWNIIQFSMTFFQLLYDTLPWLMKHLPGPHKKVFASRDFISSFARKEVEKHKTHRSLVEPQDFIDYYLLQIEKSKKDPDSSYNEENLSQCICDLFAAGTETITHILLWALVLMANHPDIQEKVQKEIDEVLGSSKSFSYQNWKKLPYTSAVIHEIQRFKYILLFGVPRQCSKDVNIMGFLIPEGAIVIPDARCVLFDPKHWETPQEFNPNNFLDKDGKFVEKEEFLLFGAGKVAPHRCQGNCLSGTPGMTGQRTHGQKAPMFGRFVRKTRAHGLRVREGRTGGPYMYWAAVGKDRTLHLLHQSAEVIHL</sequence>
<dbReference type="GO" id="GO:0020037">
    <property type="term" value="F:heme binding"/>
    <property type="evidence" value="ECO:0007669"/>
    <property type="project" value="InterPro"/>
</dbReference>
<dbReference type="InterPro" id="IPR036396">
    <property type="entry name" value="Cyt_P450_sf"/>
</dbReference>
<dbReference type="SUPFAM" id="SSF48264">
    <property type="entry name" value="Cytochrome P450"/>
    <property type="match status" value="1"/>
</dbReference>
<dbReference type="InterPro" id="IPR001128">
    <property type="entry name" value="Cyt_P450"/>
</dbReference>
<keyword evidence="5" id="KW-0560">Oxidoreductase</keyword>
<dbReference type="InterPro" id="IPR050182">
    <property type="entry name" value="Cytochrome_P450_fam2"/>
</dbReference>
<protein>
    <submittedName>
        <fullName evidence="12">Cytochrome P450 2J4-like isoform X1</fullName>
    </submittedName>
</protein>
<dbReference type="GO" id="GO:0016020">
    <property type="term" value="C:membrane"/>
    <property type="evidence" value="ECO:0007669"/>
    <property type="project" value="UniProtKB-SubCell"/>
</dbReference>
<evidence type="ECO:0000313" key="11">
    <source>
        <dbReference type="Proteomes" id="UP001190640"/>
    </source>
</evidence>
<evidence type="ECO:0000256" key="9">
    <source>
        <dbReference type="PIRSR" id="PIRSR602401-1"/>
    </source>
</evidence>
<dbReference type="Gene3D" id="1.10.630.10">
    <property type="entry name" value="Cytochrome P450"/>
    <property type="match status" value="1"/>
</dbReference>
<evidence type="ECO:0000256" key="6">
    <source>
        <dbReference type="ARBA" id="ARBA00023004"/>
    </source>
</evidence>